<evidence type="ECO:0000313" key="1">
    <source>
        <dbReference type="EMBL" id="KAJ8132080.1"/>
    </source>
</evidence>
<evidence type="ECO:0000313" key="2">
    <source>
        <dbReference type="Proteomes" id="UP001153332"/>
    </source>
</evidence>
<sequence length="89" mass="9780">MVQSATPCRWALLGLSSIAQTFVDNILLTRDSSDPISHIATSVSTTGGKERAQKWLAERKAPRRQMIVVRQIAQDDAHGPDIDRVVALL</sequence>
<dbReference type="Proteomes" id="UP001153332">
    <property type="component" value="Unassembled WGS sequence"/>
</dbReference>
<name>A0ACC2JX41_9PEZI</name>
<gene>
    <name evidence="1" type="ORF">O1611_g1538</name>
</gene>
<reference evidence="1" key="1">
    <citation type="submission" date="2022-12" db="EMBL/GenBank/DDBJ databases">
        <title>Genome Sequence of Lasiodiplodia mahajangana.</title>
        <authorList>
            <person name="Buettner E."/>
        </authorList>
    </citation>
    <scope>NUCLEOTIDE SEQUENCE</scope>
    <source>
        <strain evidence="1">VT137</strain>
    </source>
</reference>
<proteinExistence type="predicted"/>
<keyword evidence="2" id="KW-1185">Reference proteome</keyword>
<accession>A0ACC2JX41</accession>
<comment type="caution">
    <text evidence="1">The sequence shown here is derived from an EMBL/GenBank/DDBJ whole genome shotgun (WGS) entry which is preliminary data.</text>
</comment>
<protein>
    <submittedName>
        <fullName evidence="1">Uncharacterized protein</fullName>
    </submittedName>
</protein>
<dbReference type="EMBL" id="JAPUUL010000183">
    <property type="protein sequence ID" value="KAJ8132080.1"/>
    <property type="molecule type" value="Genomic_DNA"/>
</dbReference>
<organism evidence="1 2">
    <name type="scientific">Lasiodiplodia mahajangana</name>
    <dbReference type="NCBI Taxonomy" id="1108764"/>
    <lineage>
        <taxon>Eukaryota</taxon>
        <taxon>Fungi</taxon>
        <taxon>Dikarya</taxon>
        <taxon>Ascomycota</taxon>
        <taxon>Pezizomycotina</taxon>
        <taxon>Dothideomycetes</taxon>
        <taxon>Dothideomycetes incertae sedis</taxon>
        <taxon>Botryosphaeriales</taxon>
        <taxon>Botryosphaeriaceae</taxon>
        <taxon>Lasiodiplodia</taxon>
    </lineage>
</organism>